<sequence>MNIIWREESRTFHLYNDQVSYIMKVLRCGQLGQLYFGKRVHDRDDFSYLLENLPRPMASCTFEDSKAYSLEHIKQEYPSYGTGDYRSPAVEILQENGSRISAFVYKSHRISDGKPSLEGLPATYTEDDSEARTLTVTMEDAVTGMTLELSYTIFAQGGIIARSARFVNRGEQPLHLTTAMSLCLDLPDHDYDWMQFSGAWARERYPRVRRLEEGILSVGSRRGHSSHEHNPFIILKRHQADEFQGEAIGFSLVYSGNFLAQAEVGSHDTTRVLMGIHPDGFDWKLEPKEAFQTPEAVMVYTDRGLNDLSQTFHRLYQKRLARGYWRDRERPILINNWEATYFDFTEGKILEIAGKARECGVEMFVLDDGWFGKRCSDRAGLGDWVANRDRLPGGIAGLAQKIDDMGMKFGLWFEPEMVNKDSDLYRAHPDWILHVPGRPSTHGRYQYVLDFSRKEVVDCIYGMMEKILSEAKISYIKWDMNRSITECYSPALPADRQGEVFHRYILGVYDLYDRLTRKFPYVLFESCASGGARFDPGMLYYAPQAWTSDDTDAVERLKIQYGTSYCYPVSSMGSHVSTSPNHQTGRTAPLHTRANVACFGTFGYELDLNTLTAEEQEAVKDQIRFMKEYRHLLQFGTFYRLQSPFEGNVTAWMAVSKDKKEAIAGWYRTLSGANLAYTRLPLRGLDPEARYEIQVRKETEQPFGSFYGDELMNIGLITTDGTAGEVTDRENAPRDFDSRLFILKAEE</sequence>
<dbReference type="InterPro" id="IPR031705">
    <property type="entry name" value="Glyco_hydro_36_C"/>
</dbReference>
<dbReference type="Proteomes" id="UP000716906">
    <property type="component" value="Unassembled WGS sequence"/>
</dbReference>
<evidence type="ECO:0000256" key="2">
    <source>
        <dbReference type="ARBA" id="ARBA00012755"/>
    </source>
</evidence>
<dbReference type="InterPro" id="IPR031704">
    <property type="entry name" value="Glyco_hydro_36_N"/>
</dbReference>
<dbReference type="PANTHER" id="PTHR43053:SF3">
    <property type="entry name" value="ALPHA-GALACTOSIDASE C-RELATED"/>
    <property type="match status" value="1"/>
</dbReference>
<evidence type="ECO:0000256" key="1">
    <source>
        <dbReference type="ARBA" id="ARBA00001255"/>
    </source>
</evidence>
<evidence type="ECO:0000256" key="4">
    <source>
        <dbReference type="ARBA" id="ARBA00023295"/>
    </source>
</evidence>
<dbReference type="InterPro" id="IPR002252">
    <property type="entry name" value="Glyco_hydro_36"/>
</dbReference>
<feature type="domain" description="Glycosyl hydrolase family 36 C-terminal" evidence="6">
    <location>
        <begin position="650"/>
        <end position="743"/>
    </location>
</feature>
<keyword evidence="9" id="KW-1185">Reference proteome</keyword>
<evidence type="ECO:0000259" key="6">
    <source>
        <dbReference type="Pfam" id="PF16874"/>
    </source>
</evidence>
<dbReference type="EC" id="3.2.1.22" evidence="2 5"/>
<comment type="caution">
    <text evidence="8">The sequence shown here is derived from an EMBL/GenBank/DDBJ whole genome shotgun (WGS) entry which is preliminary data.</text>
</comment>
<dbReference type="Pfam" id="PF16874">
    <property type="entry name" value="Glyco_hydro_36C"/>
    <property type="match status" value="1"/>
</dbReference>
<dbReference type="CDD" id="cd14791">
    <property type="entry name" value="GH36"/>
    <property type="match status" value="1"/>
</dbReference>
<dbReference type="RefSeq" id="WP_191428422.1">
    <property type="nucleotide sequence ID" value="NZ_JACLYY010000007.1"/>
</dbReference>
<evidence type="ECO:0000259" key="7">
    <source>
        <dbReference type="Pfam" id="PF16875"/>
    </source>
</evidence>
<reference evidence="8 9" key="1">
    <citation type="journal article" date="2021" name="Sci. Rep.">
        <title>The distribution of antibiotic resistance genes in chicken gut microbiota commensals.</title>
        <authorList>
            <person name="Juricova H."/>
            <person name="Matiasovicova J."/>
            <person name="Kubasova T."/>
            <person name="Cejkova D."/>
            <person name="Rychlik I."/>
        </authorList>
    </citation>
    <scope>NUCLEOTIDE SEQUENCE [LARGE SCALE GENOMIC DNA]</scope>
    <source>
        <strain evidence="8 9">An773</strain>
    </source>
</reference>
<evidence type="ECO:0000256" key="5">
    <source>
        <dbReference type="PIRNR" id="PIRNR005536"/>
    </source>
</evidence>
<dbReference type="InterPro" id="IPR050985">
    <property type="entry name" value="Alpha-glycosidase_related"/>
</dbReference>
<evidence type="ECO:0000313" key="8">
    <source>
        <dbReference type="EMBL" id="MBM6738253.1"/>
    </source>
</evidence>
<dbReference type="InterPro" id="IPR013785">
    <property type="entry name" value="Aldolase_TIM"/>
</dbReference>
<comment type="similarity">
    <text evidence="5">Belongs to the glycosyl hydrolase.</text>
</comment>
<name>A0ABS2E9F4_9FIRM</name>
<organism evidence="8 9">
    <name type="scientific">Faecalicatena fissicatena</name>
    <dbReference type="NCBI Taxonomy" id="290055"/>
    <lineage>
        <taxon>Bacteria</taxon>
        <taxon>Bacillati</taxon>
        <taxon>Bacillota</taxon>
        <taxon>Clostridia</taxon>
        <taxon>Lachnospirales</taxon>
        <taxon>Lachnospiraceae</taxon>
        <taxon>Faecalicatena</taxon>
    </lineage>
</organism>
<protein>
    <recommendedName>
        <fullName evidence="2 5">Alpha-galactosidase</fullName>
        <ecNumber evidence="2 5">3.2.1.22</ecNumber>
    </recommendedName>
</protein>
<keyword evidence="3 5" id="KW-0378">Hydrolase</keyword>
<feature type="domain" description="Glycosyl hydrolase family 36 N-terminal" evidence="7">
    <location>
        <begin position="29"/>
        <end position="286"/>
    </location>
</feature>
<dbReference type="SUPFAM" id="SSF51445">
    <property type="entry name" value="(Trans)glycosidases"/>
    <property type="match status" value="1"/>
</dbReference>
<dbReference type="InterPro" id="IPR038417">
    <property type="entry name" value="Alpga-gal_N_sf"/>
</dbReference>
<dbReference type="PANTHER" id="PTHR43053">
    <property type="entry name" value="GLYCOSIDASE FAMILY 31"/>
    <property type="match status" value="1"/>
</dbReference>
<dbReference type="Gene3D" id="3.20.20.70">
    <property type="entry name" value="Aldolase class I"/>
    <property type="match status" value="1"/>
</dbReference>
<proteinExistence type="inferred from homology"/>
<dbReference type="PIRSF" id="PIRSF005536">
    <property type="entry name" value="Agal"/>
    <property type="match status" value="1"/>
</dbReference>
<gene>
    <name evidence="8" type="ORF">H7U36_09110</name>
</gene>
<keyword evidence="4 5" id="KW-0326">Glycosidase</keyword>
<comment type="catalytic activity">
    <reaction evidence="1 5">
        <text>Hydrolysis of terminal, non-reducing alpha-D-galactose residues in alpha-D-galactosides, including galactose oligosaccharides, galactomannans and galactolipids.</text>
        <dbReference type="EC" id="3.2.1.22"/>
    </reaction>
</comment>
<dbReference type="Pfam" id="PF02065">
    <property type="entry name" value="Melibiase"/>
    <property type="match status" value="1"/>
</dbReference>
<dbReference type="EMBL" id="JACLYY010000007">
    <property type="protein sequence ID" value="MBM6738253.1"/>
    <property type="molecule type" value="Genomic_DNA"/>
</dbReference>
<accession>A0ABS2E9F4</accession>
<dbReference type="Gene3D" id="2.60.40.1180">
    <property type="entry name" value="Golgi alpha-mannosidase II"/>
    <property type="match status" value="1"/>
</dbReference>
<dbReference type="Gene3D" id="2.70.98.60">
    <property type="entry name" value="alpha-galactosidase from lactobacil brevis"/>
    <property type="match status" value="1"/>
</dbReference>
<dbReference type="PRINTS" id="PR00743">
    <property type="entry name" value="GLHYDRLASE36"/>
</dbReference>
<dbReference type="InterPro" id="IPR013780">
    <property type="entry name" value="Glyco_hydro_b"/>
</dbReference>
<dbReference type="InterPro" id="IPR017853">
    <property type="entry name" value="GH"/>
</dbReference>
<dbReference type="Pfam" id="PF16875">
    <property type="entry name" value="Glyco_hydro_36N"/>
    <property type="match status" value="1"/>
</dbReference>
<evidence type="ECO:0000256" key="3">
    <source>
        <dbReference type="ARBA" id="ARBA00022801"/>
    </source>
</evidence>
<evidence type="ECO:0000313" key="9">
    <source>
        <dbReference type="Proteomes" id="UP000716906"/>
    </source>
</evidence>